<sequence>MATQIRRGSKIRGFTFLTLFTIFLIVSGYAGCAKDDPEKPGDQTKPEITIIYPTPPPAGLFDVADSVNIVARARDNNGIASVQFYRKTASDTAAKNVGTVIETPDSTENGWSYYSVKWRTGTITNGSEVKIIARADDIFGNTGFSPEIDVRILNVAQLTAPTAGFLIDPPSGNLDINFEFNASNETTDPIDELSNIIVRWDFEDDGIWDIDTTEHKTPLDLVYHKFVIPTTPDRPYRIRMEAYNTYYEGPGSATQNLEVTNVGGTPRPQSEMIRIPGGRYAIGVADTSDTLANTNEMAFHQVTVSTYYIEKNEVTNDLFRTYLNKAINSNPQAVIFYPPRTATDTLGNRLINFDESKIRFDVEEEIDSFVVAEGFEGHPVMGVSWYGATAYSIFYGLRLPTEREWEIAARGDSLGWRYPWGRDWDKTRCNGYNGGDPFELVMPPSTPIGFYDGSIYMGYQTNLGSSYFGLNDMAGNAKEWVRDWYENPYRQTPPPNYPGPPTGVTKVIRGGSWLGGMISLRCTNREATSPETMAPQIGFRTAYTDY</sequence>
<dbReference type="Pfam" id="PF17957">
    <property type="entry name" value="Big_7"/>
    <property type="match status" value="1"/>
</dbReference>
<evidence type="ECO:0000259" key="1">
    <source>
        <dbReference type="Pfam" id="PF03781"/>
    </source>
</evidence>
<comment type="caution">
    <text evidence="2">The sequence shown here is derived from an EMBL/GenBank/DDBJ whole genome shotgun (WGS) entry which is preliminary data.</text>
</comment>
<proteinExistence type="predicted"/>
<gene>
    <name evidence="2" type="ORF">KJ970_11995</name>
</gene>
<reference evidence="2" key="1">
    <citation type="submission" date="2021-05" db="EMBL/GenBank/DDBJ databases">
        <title>Energy efficiency and biological interactions define the core microbiome of deep oligotrophic groundwater.</title>
        <authorList>
            <person name="Mehrshad M."/>
            <person name="Lopez-Fernandez M."/>
            <person name="Bell E."/>
            <person name="Bernier-Latmani R."/>
            <person name="Bertilsson S."/>
            <person name="Dopson M."/>
        </authorList>
    </citation>
    <scope>NUCLEOTIDE SEQUENCE</scope>
    <source>
        <strain evidence="2">Modern_marine.mb.64</strain>
    </source>
</reference>
<evidence type="ECO:0000313" key="2">
    <source>
        <dbReference type="EMBL" id="MBU2691638.1"/>
    </source>
</evidence>
<name>A0A948RV84_UNCEI</name>
<dbReference type="Proteomes" id="UP000777784">
    <property type="component" value="Unassembled WGS sequence"/>
</dbReference>
<dbReference type="PANTHER" id="PTHR23150">
    <property type="entry name" value="SULFATASE MODIFYING FACTOR 1, 2"/>
    <property type="match status" value="1"/>
</dbReference>
<feature type="domain" description="Sulfatase-modifying factor enzyme-like" evidence="1">
    <location>
        <begin position="270"/>
        <end position="542"/>
    </location>
</feature>
<dbReference type="PANTHER" id="PTHR23150:SF19">
    <property type="entry name" value="FORMYLGLYCINE-GENERATING ENZYME"/>
    <property type="match status" value="1"/>
</dbReference>
<dbReference type="Gene3D" id="3.90.1580.10">
    <property type="entry name" value="paralog of FGE (formylglycine-generating enzyme)"/>
    <property type="match status" value="1"/>
</dbReference>
<evidence type="ECO:0000313" key="3">
    <source>
        <dbReference type="Proteomes" id="UP000777784"/>
    </source>
</evidence>
<dbReference type="InterPro" id="IPR051043">
    <property type="entry name" value="Sulfatase_Mod_Factor_Kinase"/>
</dbReference>
<dbReference type="InterPro" id="IPR005532">
    <property type="entry name" value="SUMF_dom"/>
</dbReference>
<dbReference type="InterPro" id="IPR013783">
    <property type="entry name" value="Ig-like_fold"/>
</dbReference>
<dbReference type="SUPFAM" id="SSF56436">
    <property type="entry name" value="C-type lectin-like"/>
    <property type="match status" value="1"/>
</dbReference>
<dbReference type="Pfam" id="PF03781">
    <property type="entry name" value="FGE-sulfatase"/>
    <property type="match status" value="1"/>
</dbReference>
<dbReference type="InterPro" id="IPR016187">
    <property type="entry name" value="CTDL_fold"/>
</dbReference>
<organism evidence="2 3">
    <name type="scientific">Eiseniibacteriota bacterium</name>
    <dbReference type="NCBI Taxonomy" id="2212470"/>
    <lineage>
        <taxon>Bacteria</taxon>
        <taxon>Candidatus Eiseniibacteriota</taxon>
    </lineage>
</organism>
<dbReference type="Gene3D" id="2.60.40.10">
    <property type="entry name" value="Immunoglobulins"/>
    <property type="match status" value="1"/>
</dbReference>
<protein>
    <submittedName>
        <fullName evidence="2">SUMF1/EgtB/PvdO family nonheme iron enzyme</fullName>
    </submittedName>
</protein>
<dbReference type="GO" id="GO:0120147">
    <property type="term" value="F:formylglycine-generating oxidase activity"/>
    <property type="evidence" value="ECO:0007669"/>
    <property type="project" value="TreeGrafter"/>
</dbReference>
<dbReference type="InterPro" id="IPR042095">
    <property type="entry name" value="SUMF_sf"/>
</dbReference>
<accession>A0A948RV84</accession>
<dbReference type="AlphaFoldDB" id="A0A948RV84"/>
<dbReference type="EMBL" id="JAHJDP010000069">
    <property type="protein sequence ID" value="MBU2691638.1"/>
    <property type="molecule type" value="Genomic_DNA"/>
</dbReference>